<dbReference type="Proteomes" id="UP000006671">
    <property type="component" value="Unassembled WGS sequence"/>
</dbReference>
<organism evidence="3">
    <name type="scientific">Naegleria gruberi</name>
    <name type="common">Amoeba</name>
    <dbReference type="NCBI Taxonomy" id="5762"/>
    <lineage>
        <taxon>Eukaryota</taxon>
        <taxon>Discoba</taxon>
        <taxon>Heterolobosea</taxon>
        <taxon>Tetramitia</taxon>
        <taxon>Eutetramitia</taxon>
        <taxon>Vahlkampfiidae</taxon>
        <taxon>Naegleria</taxon>
    </lineage>
</organism>
<accession>D2VHX6</accession>
<dbReference type="InParanoid" id="D2VHX6"/>
<dbReference type="KEGG" id="ngr:NAEGRDRAFT_68479"/>
<feature type="region of interest" description="Disordered" evidence="1">
    <location>
        <begin position="87"/>
        <end position="110"/>
    </location>
</feature>
<sequence>MVMGFRHTQTQTQTHTQGIWIEDFPSLHYILSKSFYKKSYRKLSKYIDTYGRKRRGWKRFGKKRIIRKKIDVYGKKRRFNKRRIDTYRKKNRKNRRGDKKNKKVDIYKRK</sequence>
<feature type="compositionally biased region" description="Basic residues" evidence="1">
    <location>
        <begin position="89"/>
        <end position="102"/>
    </location>
</feature>
<dbReference type="RefSeq" id="XP_002676161.1">
    <property type="nucleotide sequence ID" value="XM_002676115.1"/>
</dbReference>
<dbReference type="VEuPathDB" id="AmoebaDB:NAEGRDRAFT_68479"/>
<gene>
    <name evidence="2" type="ORF">NAEGRDRAFT_68479</name>
</gene>
<dbReference type="EMBL" id="GG738873">
    <property type="protein sequence ID" value="EFC43417.1"/>
    <property type="molecule type" value="Genomic_DNA"/>
</dbReference>
<keyword evidence="3" id="KW-1185">Reference proteome</keyword>
<evidence type="ECO:0000256" key="1">
    <source>
        <dbReference type="SAM" id="MobiDB-lite"/>
    </source>
</evidence>
<evidence type="ECO:0000313" key="3">
    <source>
        <dbReference type="Proteomes" id="UP000006671"/>
    </source>
</evidence>
<name>D2VHX6_NAEGR</name>
<dbReference type="GeneID" id="8862172"/>
<dbReference type="AlphaFoldDB" id="D2VHX6"/>
<evidence type="ECO:0000313" key="2">
    <source>
        <dbReference type="EMBL" id="EFC43417.1"/>
    </source>
</evidence>
<reference evidence="2 3" key="1">
    <citation type="journal article" date="2010" name="Cell">
        <title>The genome of Naegleria gruberi illuminates early eukaryotic versatility.</title>
        <authorList>
            <person name="Fritz-Laylin L.K."/>
            <person name="Prochnik S.E."/>
            <person name="Ginger M.L."/>
            <person name="Dacks J.B."/>
            <person name="Carpenter M.L."/>
            <person name="Field M.C."/>
            <person name="Kuo A."/>
            <person name="Paredez A."/>
            <person name="Chapman J."/>
            <person name="Pham J."/>
            <person name="Shu S."/>
            <person name="Neupane R."/>
            <person name="Cipriano M."/>
            <person name="Mancuso J."/>
            <person name="Tu H."/>
            <person name="Salamov A."/>
            <person name="Lindquist E."/>
            <person name="Shapiro H."/>
            <person name="Lucas S."/>
            <person name="Grigoriev I.V."/>
            <person name="Cande W.Z."/>
            <person name="Fulton C."/>
            <person name="Rokhsar D.S."/>
            <person name="Dawson S.C."/>
        </authorList>
    </citation>
    <scope>NUCLEOTIDE SEQUENCE [LARGE SCALE GENOMIC DNA]</scope>
    <source>
        <strain evidence="2 3">NEG-M</strain>
    </source>
</reference>
<proteinExistence type="predicted"/>
<protein>
    <submittedName>
        <fullName evidence="2">Predicted protein</fullName>
    </submittedName>
</protein>